<dbReference type="Pfam" id="PF00378">
    <property type="entry name" value="ECH_1"/>
    <property type="match status" value="1"/>
</dbReference>
<dbReference type="Gene3D" id="3.90.226.10">
    <property type="entry name" value="2-enoyl-CoA Hydratase, Chain A, domain 1"/>
    <property type="match status" value="1"/>
</dbReference>
<dbReference type="CDD" id="cd06558">
    <property type="entry name" value="crotonase-like"/>
    <property type="match status" value="1"/>
</dbReference>
<dbReference type="InterPro" id="IPR001753">
    <property type="entry name" value="Enoyl-CoA_hydra/iso"/>
</dbReference>
<keyword evidence="2" id="KW-1185">Reference proteome</keyword>
<dbReference type="SUPFAM" id="SSF52096">
    <property type="entry name" value="ClpP/crotonase"/>
    <property type="match status" value="1"/>
</dbReference>
<dbReference type="GO" id="GO:0005777">
    <property type="term" value="C:peroxisome"/>
    <property type="evidence" value="ECO:0007669"/>
    <property type="project" value="TreeGrafter"/>
</dbReference>
<dbReference type="GO" id="GO:0006635">
    <property type="term" value="P:fatty acid beta-oxidation"/>
    <property type="evidence" value="ECO:0007669"/>
    <property type="project" value="TreeGrafter"/>
</dbReference>
<comment type="caution">
    <text evidence="1">The sequence shown here is derived from an EMBL/GenBank/DDBJ whole genome shotgun (WGS) entry which is preliminary data.</text>
</comment>
<dbReference type="PANTHER" id="PTHR11941:SF75">
    <property type="entry name" value="ENOYL-COA HYDRATASE_ISOMERASE FAMILY PROTEIN"/>
    <property type="match status" value="1"/>
</dbReference>
<proteinExistence type="predicted"/>
<gene>
    <name evidence="1" type="ORF">GSLYS_00015702001</name>
</gene>
<dbReference type="AlphaFoldDB" id="A0AAV2I8G8"/>
<dbReference type="PANTHER" id="PTHR11941">
    <property type="entry name" value="ENOYL-COA HYDRATASE-RELATED"/>
    <property type="match status" value="1"/>
</dbReference>
<dbReference type="EMBL" id="CAXITT010000469">
    <property type="protein sequence ID" value="CAL1542096.1"/>
    <property type="molecule type" value="Genomic_DNA"/>
</dbReference>
<sequence>MNSLNLKLLRKLPLFRQCWISTGYVMHAQMRHRHHNHIQHNLGLSLQYEEDVAVIHLNSGSDNRINHTFLKDLNSLLDSVIGNSSCKGLVTTGEGKYYSNGLDLEWMETISGQELIEFMHDLQRLYLKILLFPLPTLAVLNGHTYAGGAILAFAHDLRTMNSDKGWLCFNEVHLNKRVSLFIKEYLKIKLGGGKNVSDALVLGRRYSSDDAHRNHLVHAAHPSQSLLDFSLQVLQSFYGKDGYTRQGLLNMKKDIYKLPIEAFDRDVKDKLPYMAIQFMTESQLSNIGA</sequence>
<dbReference type="InterPro" id="IPR029045">
    <property type="entry name" value="ClpP/crotonase-like_dom_sf"/>
</dbReference>
<organism evidence="1 2">
    <name type="scientific">Lymnaea stagnalis</name>
    <name type="common">Great pond snail</name>
    <name type="synonym">Helix stagnalis</name>
    <dbReference type="NCBI Taxonomy" id="6523"/>
    <lineage>
        <taxon>Eukaryota</taxon>
        <taxon>Metazoa</taxon>
        <taxon>Spiralia</taxon>
        <taxon>Lophotrochozoa</taxon>
        <taxon>Mollusca</taxon>
        <taxon>Gastropoda</taxon>
        <taxon>Heterobranchia</taxon>
        <taxon>Euthyneura</taxon>
        <taxon>Panpulmonata</taxon>
        <taxon>Hygrophila</taxon>
        <taxon>Lymnaeoidea</taxon>
        <taxon>Lymnaeidae</taxon>
        <taxon>Lymnaea</taxon>
    </lineage>
</organism>
<protein>
    <submittedName>
        <fullName evidence="1">Uncharacterized protein</fullName>
    </submittedName>
</protein>
<dbReference type="Proteomes" id="UP001497497">
    <property type="component" value="Unassembled WGS sequence"/>
</dbReference>
<dbReference type="GO" id="GO:0004165">
    <property type="term" value="F:delta(3)-delta(2)-enoyl-CoA isomerase activity"/>
    <property type="evidence" value="ECO:0007669"/>
    <property type="project" value="TreeGrafter"/>
</dbReference>
<name>A0AAV2I8G8_LYMST</name>
<reference evidence="1 2" key="1">
    <citation type="submission" date="2024-04" db="EMBL/GenBank/DDBJ databases">
        <authorList>
            <consortium name="Genoscope - CEA"/>
            <person name="William W."/>
        </authorList>
    </citation>
    <scope>NUCLEOTIDE SEQUENCE [LARGE SCALE GENOMIC DNA]</scope>
</reference>
<evidence type="ECO:0000313" key="2">
    <source>
        <dbReference type="Proteomes" id="UP001497497"/>
    </source>
</evidence>
<accession>A0AAV2I8G8</accession>
<evidence type="ECO:0000313" key="1">
    <source>
        <dbReference type="EMBL" id="CAL1542096.1"/>
    </source>
</evidence>